<evidence type="ECO:0000313" key="1">
    <source>
        <dbReference type="EMBL" id="KAI0052411.1"/>
    </source>
</evidence>
<gene>
    <name evidence="1" type="ORF">FA95DRAFT_1314811</name>
</gene>
<organism evidence="1 2">
    <name type="scientific">Auriscalpium vulgare</name>
    <dbReference type="NCBI Taxonomy" id="40419"/>
    <lineage>
        <taxon>Eukaryota</taxon>
        <taxon>Fungi</taxon>
        <taxon>Dikarya</taxon>
        <taxon>Basidiomycota</taxon>
        <taxon>Agaricomycotina</taxon>
        <taxon>Agaricomycetes</taxon>
        <taxon>Russulales</taxon>
        <taxon>Auriscalpiaceae</taxon>
        <taxon>Auriscalpium</taxon>
    </lineage>
</organism>
<dbReference type="Proteomes" id="UP000814033">
    <property type="component" value="Unassembled WGS sequence"/>
</dbReference>
<name>A0ACB8S8Z3_9AGAM</name>
<comment type="caution">
    <text evidence="1">The sequence shown here is derived from an EMBL/GenBank/DDBJ whole genome shotgun (WGS) entry which is preliminary data.</text>
</comment>
<reference evidence="1" key="2">
    <citation type="journal article" date="2022" name="New Phytol.">
        <title>Evolutionary transition to the ectomycorrhizal habit in the genomes of a hyperdiverse lineage of mushroom-forming fungi.</title>
        <authorList>
            <person name="Looney B."/>
            <person name="Miyauchi S."/>
            <person name="Morin E."/>
            <person name="Drula E."/>
            <person name="Courty P.E."/>
            <person name="Kohler A."/>
            <person name="Kuo A."/>
            <person name="LaButti K."/>
            <person name="Pangilinan J."/>
            <person name="Lipzen A."/>
            <person name="Riley R."/>
            <person name="Andreopoulos W."/>
            <person name="He G."/>
            <person name="Johnson J."/>
            <person name="Nolan M."/>
            <person name="Tritt A."/>
            <person name="Barry K.W."/>
            <person name="Grigoriev I.V."/>
            <person name="Nagy L.G."/>
            <person name="Hibbett D."/>
            <person name="Henrissat B."/>
            <person name="Matheny P.B."/>
            <person name="Labbe J."/>
            <person name="Martin F.M."/>
        </authorList>
    </citation>
    <scope>NUCLEOTIDE SEQUENCE</scope>
    <source>
        <strain evidence="1">FP105234-sp</strain>
    </source>
</reference>
<dbReference type="EMBL" id="MU275845">
    <property type="protein sequence ID" value="KAI0052411.1"/>
    <property type="molecule type" value="Genomic_DNA"/>
</dbReference>
<accession>A0ACB8S8Z3</accession>
<evidence type="ECO:0000313" key="2">
    <source>
        <dbReference type="Proteomes" id="UP000814033"/>
    </source>
</evidence>
<keyword evidence="2" id="KW-1185">Reference proteome</keyword>
<sequence length="480" mass="50731">MPRPQVGRKLADIFNANKAKSTSKSRPPPPVPTPPSVARPGPSFASTSSTSARGTSPVLANLTASSAQTTPEPPDEVQAVKGKAKAKPTSHKTAKANGKSGKDVNKRKAAAPTPTSTKNPARGLSPILEYAEYEVEPATTPASTARKPPSPAESKACASAILSWDESDDGGVAIQTVAAMSGGDQDEQSKTKAKAKSAPTAKKRARPAVVDAGADNGTHADSAPRNRPRTASNTKDTRVQDDLPPKTQPPIRFKLTATPKKRVLPATADGDFSTASKPATKSRKRLKLDDDDKRPARKRARGLTLVEDAVADEGDNGRQKGKPVSNKRTRLVAHDEEGGDADEVVAKRRRRSPEAEDLKHADMPASKAHVTKGKENASSKAREAAQLSGADEDAAPEEPKTKSKPATRSHSKPPPKPASRSKSSKTMSKPASEFKPAHKSKPVSKSKARGPPPDVLQRIAHLALVHVGDEDDDDEIDFLS</sequence>
<protein>
    <submittedName>
        <fullName evidence="1">Uncharacterized protein</fullName>
    </submittedName>
</protein>
<reference evidence="1" key="1">
    <citation type="submission" date="2021-02" db="EMBL/GenBank/DDBJ databases">
        <authorList>
            <consortium name="DOE Joint Genome Institute"/>
            <person name="Ahrendt S."/>
            <person name="Looney B.P."/>
            <person name="Miyauchi S."/>
            <person name="Morin E."/>
            <person name="Drula E."/>
            <person name="Courty P.E."/>
            <person name="Chicoki N."/>
            <person name="Fauchery L."/>
            <person name="Kohler A."/>
            <person name="Kuo A."/>
            <person name="Labutti K."/>
            <person name="Pangilinan J."/>
            <person name="Lipzen A."/>
            <person name="Riley R."/>
            <person name="Andreopoulos W."/>
            <person name="He G."/>
            <person name="Johnson J."/>
            <person name="Barry K.W."/>
            <person name="Grigoriev I.V."/>
            <person name="Nagy L."/>
            <person name="Hibbett D."/>
            <person name="Henrissat B."/>
            <person name="Matheny P.B."/>
            <person name="Labbe J."/>
            <person name="Martin F."/>
        </authorList>
    </citation>
    <scope>NUCLEOTIDE SEQUENCE</scope>
    <source>
        <strain evidence="1">FP105234-sp</strain>
    </source>
</reference>
<proteinExistence type="predicted"/>